<reference evidence="8 9" key="1">
    <citation type="submission" date="2024-09" db="EMBL/GenBank/DDBJ databases">
        <authorList>
            <person name="Sun Q."/>
            <person name="Mori K."/>
        </authorList>
    </citation>
    <scope>NUCLEOTIDE SEQUENCE [LARGE SCALE GENOMIC DNA]</scope>
    <source>
        <strain evidence="8 9">CCM 7957</strain>
    </source>
</reference>
<keyword evidence="4" id="KW-0010">Activator</keyword>
<evidence type="ECO:0000256" key="2">
    <source>
        <dbReference type="ARBA" id="ARBA00023015"/>
    </source>
</evidence>
<dbReference type="SUPFAM" id="SSF53850">
    <property type="entry name" value="Periplasmic binding protein-like II"/>
    <property type="match status" value="1"/>
</dbReference>
<dbReference type="PANTHER" id="PTHR30346:SF0">
    <property type="entry name" value="HCA OPERON TRANSCRIPTIONAL ACTIVATOR HCAR"/>
    <property type="match status" value="1"/>
</dbReference>
<dbReference type="EMBL" id="JBHLWV010000002">
    <property type="protein sequence ID" value="MFC0313442.1"/>
    <property type="molecule type" value="Genomic_DNA"/>
</dbReference>
<dbReference type="Proteomes" id="UP001589783">
    <property type="component" value="Unassembled WGS sequence"/>
</dbReference>
<keyword evidence="3" id="KW-0238">DNA-binding</keyword>
<feature type="region of interest" description="Disordered" evidence="6">
    <location>
        <begin position="178"/>
        <end position="240"/>
    </location>
</feature>
<evidence type="ECO:0000256" key="3">
    <source>
        <dbReference type="ARBA" id="ARBA00023125"/>
    </source>
</evidence>
<keyword evidence="2" id="KW-0805">Transcription regulation</keyword>
<name>A0ABV6H3K2_9ACTN</name>
<evidence type="ECO:0000256" key="1">
    <source>
        <dbReference type="ARBA" id="ARBA00009437"/>
    </source>
</evidence>
<evidence type="ECO:0000256" key="4">
    <source>
        <dbReference type="ARBA" id="ARBA00023159"/>
    </source>
</evidence>
<dbReference type="InterPro" id="IPR005119">
    <property type="entry name" value="LysR_subst-bd"/>
</dbReference>
<organism evidence="8 9">
    <name type="scientific">Gordonia phosphorivorans</name>
    <dbReference type="NCBI Taxonomy" id="1056982"/>
    <lineage>
        <taxon>Bacteria</taxon>
        <taxon>Bacillati</taxon>
        <taxon>Actinomycetota</taxon>
        <taxon>Actinomycetes</taxon>
        <taxon>Mycobacteriales</taxon>
        <taxon>Gordoniaceae</taxon>
        <taxon>Gordonia</taxon>
    </lineage>
</organism>
<comment type="caution">
    <text evidence="8">The sequence shown here is derived from an EMBL/GenBank/DDBJ whole genome shotgun (WGS) entry which is preliminary data.</text>
</comment>
<evidence type="ECO:0000313" key="8">
    <source>
        <dbReference type="EMBL" id="MFC0313442.1"/>
    </source>
</evidence>
<dbReference type="Pfam" id="PF03466">
    <property type="entry name" value="LysR_substrate"/>
    <property type="match status" value="1"/>
</dbReference>
<dbReference type="PANTHER" id="PTHR30346">
    <property type="entry name" value="TRANSCRIPTIONAL DUAL REGULATOR HCAR-RELATED"/>
    <property type="match status" value="1"/>
</dbReference>
<evidence type="ECO:0000313" key="9">
    <source>
        <dbReference type="Proteomes" id="UP001589783"/>
    </source>
</evidence>
<protein>
    <submittedName>
        <fullName evidence="8">LysR family transcriptional regulator substrate-binding protein</fullName>
    </submittedName>
</protein>
<feature type="domain" description="LysR substrate-binding" evidence="7">
    <location>
        <begin position="4"/>
        <end position="179"/>
    </location>
</feature>
<accession>A0ABV6H3K2</accession>
<evidence type="ECO:0000256" key="5">
    <source>
        <dbReference type="ARBA" id="ARBA00023163"/>
    </source>
</evidence>
<evidence type="ECO:0000259" key="7">
    <source>
        <dbReference type="Pfam" id="PF03466"/>
    </source>
</evidence>
<gene>
    <name evidence="8" type="ORF">ACFFJD_01050</name>
</gene>
<dbReference type="Gene3D" id="3.40.190.10">
    <property type="entry name" value="Periplasmic binding protein-like II"/>
    <property type="match status" value="2"/>
</dbReference>
<feature type="compositionally biased region" description="Basic and acidic residues" evidence="6">
    <location>
        <begin position="193"/>
        <end position="203"/>
    </location>
</feature>
<dbReference type="CDD" id="cd05466">
    <property type="entry name" value="PBP2_LTTR_substrate"/>
    <property type="match status" value="1"/>
</dbReference>
<proteinExistence type="inferred from homology"/>
<sequence>MPAKWVRIFGERRPGVEVQLVDCPAAEVADRLRAGAADAALARPGDGDEGLSVIRLYDEVPVVVVPKDHVFTAVDEVAVADLAGEQYLLPADDVLGWSGNPGTVIDHRPDTTAAAVELVAAGLGVLVVPMSLARLHHRRDLTYRPLTDGPSTPVGLLWVEATSDDPTPELVEEFIGVVRGRRPGSSRGQSEPTPKRSAKEKAAARRASLEAAGKVPPRPAKSGKSSGRPPAARGRRRTGR</sequence>
<keyword evidence="5" id="KW-0804">Transcription</keyword>
<dbReference type="RefSeq" id="WP_382359640.1">
    <property type="nucleotide sequence ID" value="NZ_JBHLWV010000002.1"/>
</dbReference>
<comment type="similarity">
    <text evidence="1">Belongs to the LysR transcriptional regulatory family.</text>
</comment>
<keyword evidence="9" id="KW-1185">Reference proteome</keyword>
<evidence type="ECO:0000256" key="6">
    <source>
        <dbReference type="SAM" id="MobiDB-lite"/>
    </source>
</evidence>